<keyword evidence="3" id="KW-1003">Cell membrane</keyword>
<dbReference type="GO" id="GO:0015386">
    <property type="term" value="F:potassium:proton antiporter activity"/>
    <property type="evidence" value="ECO:0007669"/>
    <property type="project" value="TreeGrafter"/>
</dbReference>
<dbReference type="CDD" id="cd00038">
    <property type="entry name" value="CAP_ED"/>
    <property type="match status" value="1"/>
</dbReference>
<evidence type="ECO:0000256" key="6">
    <source>
        <dbReference type="ARBA" id="ARBA00023053"/>
    </source>
</evidence>
<comment type="caution">
    <text evidence="12">The sequence shown here is derived from an EMBL/GenBank/DDBJ whole genome shotgun (WGS) entry which is preliminary data.</text>
</comment>
<feature type="transmembrane region" description="Helical" evidence="10">
    <location>
        <begin position="76"/>
        <end position="93"/>
    </location>
</feature>
<keyword evidence="13" id="KW-1185">Reference proteome</keyword>
<evidence type="ECO:0000313" key="12">
    <source>
        <dbReference type="EMBL" id="NFV79090.1"/>
    </source>
</evidence>
<accession>A0A7C9UUN3</accession>
<evidence type="ECO:0000256" key="8">
    <source>
        <dbReference type="ARBA" id="ARBA00023136"/>
    </source>
</evidence>
<feature type="transmembrane region" description="Helical" evidence="10">
    <location>
        <begin position="203"/>
        <end position="222"/>
    </location>
</feature>
<feature type="transmembrane region" description="Helical" evidence="10">
    <location>
        <begin position="172"/>
        <end position="191"/>
    </location>
</feature>
<name>A0A7C9UUN3_9PROT</name>
<sequence>MHDIAMAVFGIGGLLALATLLVPVAARANLAFSLVLAMAGIVLGVVADTVGLLGGMGGAVGDFLHTVGRFELSSEAFIVVFLPALLFETAVVVDVRRLLDDLAPILLLAVVAVLVSTFAIGLALGAVSDVGLVACLLLAAVVSTTDPIAVVAIFRELGVPHRLSLLVEGESLFNDAAAIALFTLFLGMATGERQPDVLAGTASFLRGFAGGLLVGYVFGRLVCWGFSLLRGQRFAEITLTVATAYVVFIVAEHYLHVSGVVAVVTTALVISFQGRTRVSAATWTSLLEVWQQVGFWASSLIFLLATMRVPKMLVGMDAAALGLLAVLIVSALAARAVVLFGLFPLLGVVGWAEPVGRPLRLVVLWGGLRGAISLALALAVVENPRVPAEVKSFVSVLCTGFVLFTLFVNAPLLRPLIRLLKLDRLSPSDMAVRCRAIASTVETVRQRVSDAADGYGIERSVAAELAQCYTERLEQAETHLAQAGNVCNADMVRTGLAMLAAREEVIYRRHYREGVVPGQVTRGLLSAVARIQDGLKTGGIDGYMAGHERALAFPRRFRLALLLQRRLGADGPLARYIADRFERLLMLQAALNALTDMVARELPRHVGADGATEVAAVLAVRLDGVEKALAALRLQYADFSRELQMRYLQRAALRIEENEYRRLRAEAMVGAEVFNDLMADLKQRVAHLARRPAINLDLDPETMVARVPLFAALPPDAVRQISRLLRPVLAVPGEMVVRKGEGGDAMYFVASGAVEVMVTPRPVRLGSGDFFGEMALISGAPRSADISSLGFCSLLVLRADDFQSLVSASPVLREHIHDTARRRSGEAASESQS</sequence>
<evidence type="ECO:0000313" key="13">
    <source>
        <dbReference type="Proteomes" id="UP000480684"/>
    </source>
</evidence>
<evidence type="ECO:0000256" key="1">
    <source>
        <dbReference type="ARBA" id="ARBA00004651"/>
    </source>
</evidence>
<reference evidence="12 13" key="1">
    <citation type="submission" date="2020-02" db="EMBL/GenBank/DDBJ databases">
        <authorList>
            <person name="Dziuba M."/>
            <person name="Kuznetsov B."/>
            <person name="Mardanov A."/>
            <person name="Ravin N."/>
            <person name="Grouzdev D."/>
        </authorList>
    </citation>
    <scope>NUCLEOTIDE SEQUENCE [LARGE SCALE GENOMIC DNA]</scope>
    <source>
        <strain evidence="12 13">SpK</strain>
    </source>
</reference>
<dbReference type="InterPro" id="IPR018490">
    <property type="entry name" value="cNMP-bd_dom_sf"/>
</dbReference>
<evidence type="ECO:0000256" key="4">
    <source>
        <dbReference type="ARBA" id="ARBA00022692"/>
    </source>
</evidence>
<dbReference type="InterPro" id="IPR018488">
    <property type="entry name" value="cNMP-bd_CS"/>
</dbReference>
<dbReference type="Gene3D" id="2.60.120.10">
    <property type="entry name" value="Jelly Rolls"/>
    <property type="match status" value="1"/>
</dbReference>
<proteinExistence type="predicted"/>
<feature type="transmembrane region" description="Helical" evidence="10">
    <location>
        <begin position="286"/>
        <end position="307"/>
    </location>
</feature>
<dbReference type="GO" id="GO:0005886">
    <property type="term" value="C:plasma membrane"/>
    <property type="evidence" value="ECO:0007669"/>
    <property type="project" value="UniProtKB-SubCell"/>
</dbReference>
<dbReference type="Pfam" id="PF00027">
    <property type="entry name" value="cNMP_binding"/>
    <property type="match status" value="1"/>
</dbReference>
<feature type="domain" description="Cyclic nucleotide-binding" evidence="11">
    <location>
        <begin position="709"/>
        <end position="823"/>
    </location>
</feature>
<keyword evidence="2" id="KW-0813">Transport</keyword>
<organism evidence="12 13">
    <name type="scientific">Magnetospirillum aberrantis SpK</name>
    <dbReference type="NCBI Taxonomy" id="908842"/>
    <lineage>
        <taxon>Bacteria</taxon>
        <taxon>Pseudomonadati</taxon>
        <taxon>Pseudomonadota</taxon>
        <taxon>Alphaproteobacteria</taxon>
        <taxon>Rhodospirillales</taxon>
        <taxon>Rhodospirillaceae</taxon>
        <taxon>Magnetospirillum</taxon>
    </lineage>
</organism>
<evidence type="ECO:0000259" key="11">
    <source>
        <dbReference type="PROSITE" id="PS50042"/>
    </source>
</evidence>
<keyword evidence="6" id="KW-0915">Sodium</keyword>
<dbReference type="InterPro" id="IPR000595">
    <property type="entry name" value="cNMP-bd_dom"/>
</dbReference>
<feature type="transmembrane region" description="Helical" evidence="10">
    <location>
        <begin position="33"/>
        <end position="56"/>
    </location>
</feature>
<keyword evidence="7" id="KW-0406">Ion transport</keyword>
<dbReference type="Proteomes" id="UP000480684">
    <property type="component" value="Unassembled WGS sequence"/>
</dbReference>
<dbReference type="PANTHER" id="PTHR10110:SF86">
    <property type="entry name" value="SODIUM_HYDROGEN EXCHANGER 7"/>
    <property type="match status" value="1"/>
</dbReference>
<feature type="transmembrane region" description="Helical" evidence="10">
    <location>
        <begin position="319"/>
        <end position="349"/>
    </location>
</feature>
<dbReference type="PROSITE" id="PS50042">
    <property type="entry name" value="CNMP_BINDING_3"/>
    <property type="match status" value="1"/>
</dbReference>
<keyword evidence="9" id="KW-0739">Sodium transport</keyword>
<evidence type="ECO:0000256" key="9">
    <source>
        <dbReference type="ARBA" id="ARBA00023201"/>
    </source>
</evidence>
<feature type="transmembrane region" description="Helical" evidence="10">
    <location>
        <begin position="393"/>
        <end position="413"/>
    </location>
</feature>
<keyword evidence="8 10" id="KW-0472">Membrane</keyword>
<dbReference type="GO" id="GO:0098719">
    <property type="term" value="P:sodium ion import across plasma membrane"/>
    <property type="evidence" value="ECO:0007669"/>
    <property type="project" value="TreeGrafter"/>
</dbReference>
<gene>
    <name evidence="12" type="ORF">G4223_03045</name>
</gene>
<evidence type="ECO:0000256" key="10">
    <source>
        <dbReference type="SAM" id="Phobius"/>
    </source>
</evidence>
<dbReference type="GO" id="GO:0015385">
    <property type="term" value="F:sodium:proton antiporter activity"/>
    <property type="evidence" value="ECO:0007669"/>
    <property type="project" value="InterPro"/>
</dbReference>
<dbReference type="GO" id="GO:0051453">
    <property type="term" value="P:regulation of intracellular pH"/>
    <property type="evidence" value="ECO:0007669"/>
    <property type="project" value="TreeGrafter"/>
</dbReference>
<dbReference type="Pfam" id="PF00999">
    <property type="entry name" value="Na_H_Exchanger"/>
    <property type="match status" value="1"/>
</dbReference>
<comment type="subcellular location">
    <subcellularLocation>
        <location evidence="1">Cell membrane</location>
        <topology evidence="1">Multi-pass membrane protein</topology>
    </subcellularLocation>
</comment>
<feature type="transmembrane region" description="Helical" evidence="10">
    <location>
        <begin position="105"/>
        <end position="124"/>
    </location>
</feature>
<feature type="transmembrane region" description="Helical" evidence="10">
    <location>
        <begin position="361"/>
        <end position="381"/>
    </location>
</feature>
<dbReference type="RefSeq" id="WP_163674837.1">
    <property type="nucleotide sequence ID" value="NZ_JAAIYP010000011.1"/>
</dbReference>
<dbReference type="InterPro" id="IPR006153">
    <property type="entry name" value="Cation/H_exchanger_TM"/>
</dbReference>
<feature type="transmembrane region" description="Helical" evidence="10">
    <location>
        <begin position="130"/>
        <end position="152"/>
    </location>
</feature>
<feature type="transmembrane region" description="Helical" evidence="10">
    <location>
        <begin position="6"/>
        <end position="26"/>
    </location>
</feature>
<dbReference type="SUPFAM" id="SSF51206">
    <property type="entry name" value="cAMP-binding domain-like"/>
    <property type="match status" value="1"/>
</dbReference>
<keyword evidence="4 10" id="KW-0812">Transmembrane</keyword>
<evidence type="ECO:0000256" key="2">
    <source>
        <dbReference type="ARBA" id="ARBA00022448"/>
    </source>
</evidence>
<dbReference type="SMART" id="SM00100">
    <property type="entry name" value="cNMP"/>
    <property type="match status" value="1"/>
</dbReference>
<dbReference type="PROSITE" id="PS00888">
    <property type="entry name" value="CNMP_BINDING_1"/>
    <property type="match status" value="1"/>
</dbReference>
<protein>
    <submittedName>
        <fullName evidence="12">Cyclic nucleotide-binding domain-containing protein</fullName>
    </submittedName>
</protein>
<dbReference type="Gene3D" id="6.10.140.1330">
    <property type="match status" value="1"/>
</dbReference>
<keyword evidence="5 10" id="KW-1133">Transmembrane helix</keyword>
<dbReference type="PROSITE" id="PS00889">
    <property type="entry name" value="CNMP_BINDING_2"/>
    <property type="match status" value="1"/>
</dbReference>
<feature type="transmembrane region" description="Helical" evidence="10">
    <location>
        <begin position="257"/>
        <end position="274"/>
    </location>
</feature>
<dbReference type="AlphaFoldDB" id="A0A7C9UUN3"/>
<evidence type="ECO:0000256" key="3">
    <source>
        <dbReference type="ARBA" id="ARBA00022475"/>
    </source>
</evidence>
<dbReference type="PRINTS" id="PR00103">
    <property type="entry name" value="CAMPKINASE"/>
</dbReference>
<dbReference type="PANTHER" id="PTHR10110">
    <property type="entry name" value="SODIUM/HYDROGEN EXCHANGER"/>
    <property type="match status" value="1"/>
</dbReference>
<evidence type="ECO:0000256" key="7">
    <source>
        <dbReference type="ARBA" id="ARBA00023065"/>
    </source>
</evidence>
<dbReference type="EMBL" id="JAAIYP010000011">
    <property type="protein sequence ID" value="NFV79090.1"/>
    <property type="molecule type" value="Genomic_DNA"/>
</dbReference>
<dbReference type="InterPro" id="IPR018422">
    <property type="entry name" value="Cation/H_exchanger_CPA1"/>
</dbReference>
<dbReference type="InterPro" id="IPR014710">
    <property type="entry name" value="RmlC-like_jellyroll"/>
</dbReference>
<evidence type="ECO:0000256" key="5">
    <source>
        <dbReference type="ARBA" id="ARBA00022989"/>
    </source>
</evidence>